<keyword evidence="15" id="KW-1185">Reference proteome</keyword>
<evidence type="ECO:0000256" key="8">
    <source>
        <dbReference type="ARBA" id="ARBA00030609"/>
    </source>
</evidence>
<feature type="domain" description="DRBM" evidence="12">
    <location>
        <begin position="171"/>
        <end position="230"/>
    </location>
</feature>
<keyword evidence="6" id="KW-0539">Nucleus</keyword>
<dbReference type="SUPFAM" id="SSF54768">
    <property type="entry name" value="dsRNA-binding domain-like"/>
    <property type="match status" value="2"/>
</dbReference>
<comment type="subcellular location">
    <subcellularLocation>
        <location evidence="1">Nucleus</location>
    </subcellularLocation>
</comment>
<evidence type="ECO:0000256" key="1">
    <source>
        <dbReference type="ARBA" id="ARBA00004123"/>
    </source>
</evidence>
<evidence type="ECO:0000313" key="14">
    <source>
        <dbReference type="EMBL" id="KZS19279.1"/>
    </source>
</evidence>
<dbReference type="GO" id="GO:0140932">
    <property type="term" value="F:5'-(N(7)-methyl 5'-triphosphoguanosine)-[mRNA] diphosphatase activity"/>
    <property type="evidence" value="ECO:0007669"/>
    <property type="project" value="UniProtKB-EC"/>
</dbReference>
<dbReference type="InterPro" id="IPR014720">
    <property type="entry name" value="dsRBD_dom"/>
</dbReference>
<evidence type="ECO:0000256" key="5">
    <source>
        <dbReference type="ARBA" id="ARBA00022801"/>
    </source>
</evidence>
<dbReference type="GO" id="GO:0005730">
    <property type="term" value="C:nucleolus"/>
    <property type="evidence" value="ECO:0007669"/>
    <property type="project" value="TreeGrafter"/>
</dbReference>
<feature type="region of interest" description="Disordered" evidence="11">
    <location>
        <begin position="1"/>
        <end position="35"/>
    </location>
</feature>
<dbReference type="STRING" id="35525.A0A162PZT8"/>
<evidence type="ECO:0000256" key="2">
    <source>
        <dbReference type="ARBA" id="ARBA00010208"/>
    </source>
</evidence>
<protein>
    <recommendedName>
        <fullName evidence="4">m7GpppX diphosphatase</fullName>
        <ecNumber evidence="3">3.6.1.59</ecNumber>
    </recommendedName>
    <alternativeName>
        <fullName evidence="8">Decapping scavenger enzyme</fullName>
    </alternativeName>
    <alternativeName>
        <fullName evidence="7">Scavenger mRNA-decapping enzyme DcpS</fullName>
    </alternativeName>
</protein>
<dbReference type="Gene3D" id="3.30.160.20">
    <property type="match status" value="2"/>
</dbReference>
<dbReference type="GO" id="GO:0005737">
    <property type="term" value="C:cytoplasm"/>
    <property type="evidence" value="ECO:0007669"/>
    <property type="project" value="TreeGrafter"/>
</dbReference>
<evidence type="ECO:0000256" key="4">
    <source>
        <dbReference type="ARBA" id="ARBA00015636"/>
    </source>
</evidence>
<organism evidence="14 15">
    <name type="scientific">Daphnia magna</name>
    <dbReference type="NCBI Taxonomy" id="35525"/>
    <lineage>
        <taxon>Eukaryota</taxon>
        <taxon>Metazoa</taxon>
        <taxon>Ecdysozoa</taxon>
        <taxon>Arthropoda</taxon>
        <taxon>Crustacea</taxon>
        <taxon>Branchiopoda</taxon>
        <taxon>Diplostraca</taxon>
        <taxon>Cladocera</taxon>
        <taxon>Anomopoda</taxon>
        <taxon>Daphniidae</taxon>
        <taxon>Daphnia</taxon>
    </lineage>
</organism>
<evidence type="ECO:0000256" key="11">
    <source>
        <dbReference type="SAM" id="MobiDB-lite"/>
    </source>
</evidence>
<dbReference type="GO" id="GO:0006382">
    <property type="term" value="P:adenosine to inosine editing"/>
    <property type="evidence" value="ECO:0007669"/>
    <property type="project" value="TreeGrafter"/>
</dbReference>
<reference evidence="14 15" key="1">
    <citation type="submission" date="2016-03" db="EMBL/GenBank/DDBJ databases">
        <title>EvidentialGene: Evidence-directed Construction of Genes on Genomes.</title>
        <authorList>
            <person name="Gilbert D.G."/>
            <person name="Choi J.-H."/>
            <person name="Mockaitis K."/>
            <person name="Colbourne J."/>
            <person name="Pfrender M."/>
        </authorList>
    </citation>
    <scope>NUCLEOTIDE SEQUENCE [LARGE SCALE GENOMIC DNA]</scope>
    <source>
        <strain evidence="14 15">Xinb3</strain>
        <tissue evidence="14">Complete organism</tissue>
    </source>
</reference>
<evidence type="ECO:0000256" key="6">
    <source>
        <dbReference type="ARBA" id="ARBA00023242"/>
    </source>
</evidence>
<proteinExistence type="inferred from homology"/>
<dbReference type="GO" id="GO:0008251">
    <property type="term" value="F:tRNA-specific adenosine deaminase activity"/>
    <property type="evidence" value="ECO:0007669"/>
    <property type="project" value="TreeGrafter"/>
</dbReference>
<dbReference type="GO" id="GO:0003725">
    <property type="term" value="F:double-stranded RNA binding"/>
    <property type="evidence" value="ECO:0007669"/>
    <property type="project" value="TreeGrafter"/>
</dbReference>
<dbReference type="SMART" id="SM00358">
    <property type="entry name" value="DSRM"/>
    <property type="match status" value="2"/>
</dbReference>
<keyword evidence="10" id="KW-0694">RNA-binding</keyword>
<dbReference type="SMART" id="SM00552">
    <property type="entry name" value="ADEAMc"/>
    <property type="match status" value="1"/>
</dbReference>
<dbReference type="PROSITE" id="PS50141">
    <property type="entry name" value="A_DEAMIN_EDITASE"/>
    <property type="match status" value="1"/>
</dbReference>
<dbReference type="GO" id="GO:0110156">
    <property type="term" value="P:mRNA methylguanosine-cap decapping"/>
    <property type="evidence" value="ECO:0007669"/>
    <property type="project" value="UniProtKB-ARBA"/>
</dbReference>
<feature type="domain" description="DRBM" evidence="12">
    <location>
        <begin position="42"/>
        <end position="104"/>
    </location>
</feature>
<evidence type="ECO:0000256" key="7">
    <source>
        <dbReference type="ARBA" id="ARBA00029885"/>
    </source>
</evidence>
<dbReference type="SUPFAM" id="SSF54197">
    <property type="entry name" value="HIT-like"/>
    <property type="match status" value="1"/>
</dbReference>
<accession>A0A162PZT8</accession>
<comment type="catalytic activity">
    <reaction evidence="9">
        <text>a 5'-end (N(7)-methyl 5'-triphosphoguanosine)-ribonucleoside in mRNA + H2O = N(7)-methyl-GMP + a 5'-end diphospho-ribonucleoside in mRNA + 2 H(+)</text>
        <dbReference type="Rhea" id="RHEA:65388"/>
        <dbReference type="Rhea" id="RHEA-COMP:17165"/>
        <dbReference type="Rhea" id="RHEA-COMP:17167"/>
        <dbReference type="ChEBI" id="CHEBI:15377"/>
        <dbReference type="ChEBI" id="CHEBI:15378"/>
        <dbReference type="ChEBI" id="CHEBI:58285"/>
        <dbReference type="ChEBI" id="CHEBI:156461"/>
        <dbReference type="ChEBI" id="CHEBI:167616"/>
        <dbReference type="EC" id="3.6.1.59"/>
    </reaction>
</comment>
<dbReference type="AlphaFoldDB" id="A0A162PZT8"/>
<evidence type="ECO:0000256" key="9">
    <source>
        <dbReference type="ARBA" id="ARBA00048222"/>
    </source>
</evidence>
<keyword evidence="5" id="KW-0378">Hydrolase</keyword>
<dbReference type="GO" id="GO:0000340">
    <property type="term" value="F:RNA 7-methylguanosine cap binding"/>
    <property type="evidence" value="ECO:0007669"/>
    <property type="project" value="UniProtKB-ARBA"/>
</dbReference>
<dbReference type="Proteomes" id="UP000076858">
    <property type="component" value="Unassembled WGS sequence"/>
</dbReference>
<dbReference type="Pfam" id="PF00035">
    <property type="entry name" value="dsrm"/>
    <property type="match status" value="2"/>
</dbReference>
<dbReference type="Pfam" id="PF11969">
    <property type="entry name" value="DcpS_C"/>
    <property type="match status" value="1"/>
</dbReference>
<evidence type="ECO:0000259" key="12">
    <source>
        <dbReference type="PROSITE" id="PS50137"/>
    </source>
</evidence>
<sequence>MEALATAVSRPWNSSKMTSKHDDSPPKKKRKKSTEVVVGQKNPVMVLNEIKPNIEYDIAASGPPHARIYSASVTVNGKTYTAEDTTKKKAKARVAQMILLYSVQLKDPSVKAPLMEEVVGEVEDFSKDLSEVVCDSEDFFYFESAVTQKVKALPLSATNNADQAKSNPVFYLNRLKPGVKIEIVNEAGSPHMPIYTARVVIDDQTFEGTGSSKKQAKNEAAQTALQKAFNLERTNPPKASTSSTMSLDKPSELEFGDFIARQIESTYQKIMKDEQPSVSRYKVLAGVVMTVGPTADGATVICVTTGSKCINGGQLSMEGEALNDCHAEVLARRGLVSFLYDQLNTFNSNPSESIFERSNGNSLKLKNDVLFHLYVSSAPCGDARIFTLNESLASPLEDLHPNRQGRGALRTKIESGEGTVPVNESAIQTWDGILQGERLLTMSCSDKLARWNIVGVQGSVLSNIIDPIYFHTIVVGSLYHQVHLRRALIGRIEHLQGLPSPFIFSRPVLSTISTPPDRLPAKSPKNSVIWIQGWPEHEVVEISKGKLLDGSPSRLSKRHFFYRFVALASANVEHRSLLQKHVKNDWDNGLKSLWNKTVLKFLLMEANWYLANILIPTWVYNILEHKKEADRIVYEDLNPESGFILLPDLKWDCRSTSNLYLTGIVCKKDIKSLRDLTSEHLPLLKNLLEKGSAAITEKYGLEKSQQRIYLHYQPSFYHLHVHFTSLEFVPPGCQVERAHLLASVIRNIELKSSYYLDSPLDFIVSEGDPLLEKYQHYVALNSNGDNKCYL</sequence>
<dbReference type="Pfam" id="PF02137">
    <property type="entry name" value="A_deamin"/>
    <property type="match status" value="1"/>
</dbReference>
<dbReference type="GO" id="GO:0000288">
    <property type="term" value="P:nuclear-transcribed mRNA catabolic process, deadenylation-dependent decay"/>
    <property type="evidence" value="ECO:0007669"/>
    <property type="project" value="UniProtKB-ARBA"/>
</dbReference>
<dbReference type="GO" id="GO:0003726">
    <property type="term" value="F:double-stranded RNA adenosine deaminase activity"/>
    <property type="evidence" value="ECO:0007669"/>
    <property type="project" value="TreeGrafter"/>
</dbReference>
<feature type="domain" description="A to I editase" evidence="13">
    <location>
        <begin position="302"/>
        <end position="569"/>
    </location>
</feature>
<dbReference type="OrthoDB" id="10264956at2759"/>
<dbReference type="PROSITE" id="PS50137">
    <property type="entry name" value="DS_RBD"/>
    <property type="match status" value="2"/>
</dbReference>
<dbReference type="Gene3D" id="3.30.428.10">
    <property type="entry name" value="HIT-like"/>
    <property type="match status" value="1"/>
</dbReference>
<evidence type="ECO:0000256" key="3">
    <source>
        <dbReference type="ARBA" id="ARBA00012520"/>
    </source>
</evidence>
<evidence type="ECO:0000313" key="15">
    <source>
        <dbReference type="Proteomes" id="UP000076858"/>
    </source>
</evidence>
<comment type="similarity">
    <text evidence="2">Belongs to the HIT family.</text>
</comment>
<evidence type="ECO:0000259" key="13">
    <source>
        <dbReference type="PROSITE" id="PS50141"/>
    </source>
</evidence>
<evidence type="ECO:0000256" key="10">
    <source>
        <dbReference type="PROSITE-ProRule" id="PRU00266"/>
    </source>
</evidence>
<dbReference type="PANTHER" id="PTHR10910">
    <property type="entry name" value="EUKARYOTE SPECIFIC DSRNA BINDING PROTEIN"/>
    <property type="match status" value="1"/>
</dbReference>
<dbReference type="GO" id="GO:0006396">
    <property type="term" value="P:RNA processing"/>
    <property type="evidence" value="ECO:0007669"/>
    <property type="project" value="InterPro"/>
</dbReference>
<comment type="caution">
    <text evidence="14">The sequence shown here is derived from an EMBL/GenBank/DDBJ whole genome shotgun (WGS) entry which is preliminary data.</text>
</comment>
<dbReference type="EMBL" id="LRGB01000389">
    <property type="protein sequence ID" value="KZS19279.1"/>
    <property type="molecule type" value="Genomic_DNA"/>
</dbReference>
<dbReference type="InterPro" id="IPR036265">
    <property type="entry name" value="HIT-like_sf"/>
</dbReference>
<name>A0A162PZT8_9CRUS</name>
<gene>
    <name evidence="14" type="ORF">APZ42_014114</name>
</gene>
<dbReference type="PANTHER" id="PTHR10910:SF62">
    <property type="entry name" value="AT07585P-RELATED"/>
    <property type="match status" value="1"/>
</dbReference>
<dbReference type="EC" id="3.6.1.59" evidence="3"/>
<dbReference type="FunFam" id="3.30.428.10:FF:000006">
    <property type="entry name" value="m7GpppX diphosphatase"/>
    <property type="match status" value="1"/>
</dbReference>
<dbReference type="InterPro" id="IPR002466">
    <property type="entry name" value="A_deamin"/>
</dbReference>